<proteinExistence type="predicted"/>
<dbReference type="GeneID" id="92032698"/>
<organism evidence="2 3">
    <name type="scientific">Phyllosticta citribraziliensis</name>
    <dbReference type="NCBI Taxonomy" id="989973"/>
    <lineage>
        <taxon>Eukaryota</taxon>
        <taxon>Fungi</taxon>
        <taxon>Dikarya</taxon>
        <taxon>Ascomycota</taxon>
        <taxon>Pezizomycotina</taxon>
        <taxon>Dothideomycetes</taxon>
        <taxon>Dothideomycetes incertae sedis</taxon>
        <taxon>Botryosphaeriales</taxon>
        <taxon>Phyllostictaceae</taxon>
        <taxon>Phyllosticta</taxon>
    </lineage>
</organism>
<dbReference type="EMBL" id="JBBPEH010000004">
    <property type="protein sequence ID" value="KAK7539773.1"/>
    <property type="molecule type" value="Genomic_DNA"/>
</dbReference>
<gene>
    <name evidence="2" type="ORF">J3D65DRAFT_619760</name>
</gene>
<evidence type="ECO:0000313" key="2">
    <source>
        <dbReference type="EMBL" id="KAK7539773.1"/>
    </source>
</evidence>
<dbReference type="Proteomes" id="UP001360953">
    <property type="component" value="Unassembled WGS sequence"/>
</dbReference>
<protein>
    <recommendedName>
        <fullName evidence="4">Secreted protein</fullName>
    </recommendedName>
</protein>
<sequence>MKEVTWFYILAVRAFWPVPRSSSATTWSQRKPRLPLQAAPHDPPSPLTALLSKSLGVSTLARVCKFDACLKSLVSELAGVSGM</sequence>
<reference evidence="2 3" key="1">
    <citation type="submission" date="2024-04" db="EMBL/GenBank/DDBJ databases">
        <title>Phyllosticta paracitricarpa is synonymous to the EU quarantine fungus P. citricarpa based on phylogenomic analyses.</title>
        <authorList>
            <consortium name="Lawrence Berkeley National Laboratory"/>
            <person name="Van ingen-buijs V.A."/>
            <person name="Van westerhoven A.C."/>
            <person name="Haridas S."/>
            <person name="Skiadas P."/>
            <person name="Martin F."/>
            <person name="Groenewald J.Z."/>
            <person name="Crous P.W."/>
            <person name="Seidl M.F."/>
        </authorList>
    </citation>
    <scope>NUCLEOTIDE SEQUENCE [LARGE SCALE GENOMIC DNA]</scope>
    <source>
        <strain evidence="2 3">CPC 17464</strain>
    </source>
</reference>
<evidence type="ECO:0000313" key="3">
    <source>
        <dbReference type="Proteomes" id="UP001360953"/>
    </source>
</evidence>
<comment type="caution">
    <text evidence="2">The sequence shown here is derived from an EMBL/GenBank/DDBJ whole genome shotgun (WGS) entry which is preliminary data.</text>
</comment>
<feature type="region of interest" description="Disordered" evidence="1">
    <location>
        <begin position="21"/>
        <end position="43"/>
    </location>
</feature>
<evidence type="ECO:0000256" key="1">
    <source>
        <dbReference type="SAM" id="MobiDB-lite"/>
    </source>
</evidence>
<keyword evidence="3" id="KW-1185">Reference proteome</keyword>
<accession>A0ABR1LX64</accession>
<dbReference type="RefSeq" id="XP_066657044.1">
    <property type="nucleotide sequence ID" value="XM_066799792.1"/>
</dbReference>
<name>A0ABR1LX64_9PEZI</name>
<evidence type="ECO:0008006" key="4">
    <source>
        <dbReference type="Google" id="ProtNLM"/>
    </source>
</evidence>